<keyword evidence="2 6" id="KW-0812">Transmembrane</keyword>
<dbReference type="InterPro" id="IPR023271">
    <property type="entry name" value="Aquaporin-like"/>
</dbReference>
<dbReference type="OrthoDB" id="9786493at2"/>
<keyword evidence="4 6" id="KW-0472">Membrane</keyword>
<dbReference type="PANTHER" id="PTHR30520:SF6">
    <property type="entry name" value="FORMATE_NITRATE FAMILY TRANSPORTER (EUROFUNG)"/>
    <property type="match status" value="1"/>
</dbReference>
<dbReference type="GO" id="GO:0005886">
    <property type="term" value="C:plasma membrane"/>
    <property type="evidence" value="ECO:0007669"/>
    <property type="project" value="TreeGrafter"/>
</dbReference>
<feature type="transmembrane region" description="Helical" evidence="6">
    <location>
        <begin position="193"/>
        <end position="216"/>
    </location>
</feature>
<dbReference type="Gene3D" id="1.20.1080.10">
    <property type="entry name" value="Glycerol uptake facilitator protein"/>
    <property type="match status" value="1"/>
</dbReference>
<comment type="caution">
    <text evidence="7">The sequence shown here is derived from an EMBL/GenBank/DDBJ whole genome shotgun (WGS) entry which is preliminary data.</text>
</comment>
<name>A0A1L8D228_9THEO</name>
<reference evidence="8" key="1">
    <citation type="submission" date="2016-12" db="EMBL/GenBank/DDBJ databases">
        <title>Draft Genome Sequences od Carboxydothermus pertinax and islandicus, Hydrogenogenic Carboxydotrophic Bacteria.</title>
        <authorList>
            <person name="Fukuyama Y."/>
            <person name="Ohmae K."/>
            <person name="Yoneda Y."/>
            <person name="Yoshida T."/>
            <person name="Sako Y."/>
        </authorList>
    </citation>
    <scope>NUCLEOTIDE SEQUENCE [LARGE SCALE GENOMIC DNA]</scope>
    <source>
        <strain evidence="8">SET</strain>
    </source>
</reference>
<evidence type="ECO:0000313" key="7">
    <source>
        <dbReference type="EMBL" id="GAV25232.1"/>
    </source>
</evidence>
<dbReference type="PROSITE" id="PS01005">
    <property type="entry name" value="FORMATE_NITRITE_TP_1"/>
    <property type="match status" value="1"/>
</dbReference>
<dbReference type="InterPro" id="IPR000292">
    <property type="entry name" value="For/NO2_transpt"/>
</dbReference>
<feature type="transmembrane region" description="Helical" evidence="6">
    <location>
        <begin position="69"/>
        <end position="102"/>
    </location>
</feature>
<organism evidence="7 8">
    <name type="scientific">Carboxydothermus islandicus</name>
    <dbReference type="NCBI Taxonomy" id="661089"/>
    <lineage>
        <taxon>Bacteria</taxon>
        <taxon>Bacillati</taxon>
        <taxon>Bacillota</taxon>
        <taxon>Clostridia</taxon>
        <taxon>Thermoanaerobacterales</taxon>
        <taxon>Thermoanaerobacteraceae</taxon>
        <taxon>Carboxydothermus</taxon>
    </lineage>
</organism>
<evidence type="ECO:0000256" key="5">
    <source>
        <dbReference type="ARBA" id="ARBA00049660"/>
    </source>
</evidence>
<protein>
    <recommendedName>
        <fullName evidence="9">Formate transporter FocA</fullName>
    </recommendedName>
</protein>
<comment type="similarity">
    <text evidence="5">Belongs to the FNT transporter (TC 1.A.16) family.</text>
</comment>
<dbReference type="Pfam" id="PF01226">
    <property type="entry name" value="Form_Nir_trans"/>
    <property type="match status" value="1"/>
</dbReference>
<accession>A0A1L8D228</accession>
<feature type="transmembrane region" description="Helical" evidence="6">
    <location>
        <begin position="161"/>
        <end position="181"/>
    </location>
</feature>
<dbReference type="Proteomes" id="UP000187338">
    <property type="component" value="Unassembled WGS sequence"/>
</dbReference>
<evidence type="ECO:0000256" key="4">
    <source>
        <dbReference type="ARBA" id="ARBA00023136"/>
    </source>
</evidence>
<evidence type="ECO:0000256" key="1">
    <source>
        <dbReference type="ARBA" id="ARBA00004141"/>
    </source>
</evidence>
<dbReference type="PANTHER" id="PTHR30520">
    <property type="entry name" value="FORMATE TRANSPORTER-RELATED"/>
    <property type="match status" value="1"/>
</dbReference>
<dbReference type="EMBL" id="BDJL01000035">
    <property type="protein sequence ID" value="GAV25232.1"/>
    <property type="molecule type" value="Genomic_DNA"/>
</dbReference>
<feature type="transmembrane region" description="Helical" evidence="6">
    <location>
        <begin position="255"/>
        <end position="280"/>
    </location>
</feature>
<dbReference type="STRING" id="661089.ciss_11650"/>
<dbReference type="NCBIfam" id="TIGR00790">
    <property type="entry name" value="fnt"/>
    <property type="match status" value="1"/>
</dbReference>
<dbReference type="GO" id="GO:0015499">
    <property type="term" value="F:formate transmembrane transporter activity"/>
    <property type="evidence" value="ECO:0007669"/>
    <property type="project" value="TreeGrafter"/>
</dbReference>
<evidence type="ECO:0008006" key="9">
    <source>
        <dbReference type="Google" id="ProtNLM"/>
    </source>
</evidence>
<sequence>MAEDKLSIDILSPEAVTKKAETIGVKKARNALRSTVMLGVLAGAFIAMAGEFYTLAVVDTGLGFSLTKLIGGFVFSLGLILVVVTGAELFTGNTLLIIAYMTRKITLKELMRNWVLVYLGNFIGAVGIAVLVFYAKQYTLKEYHFALEALKIAQGKLANDFFTALVRGILANLLVVMAVWLSYAGRSLADKFLAVILPVSAFVASGFEHSIANMYFVPFAIFIKSLPEVIGALQKSGYRGDISTITWANFLVKNLIPVTIGNIIGGGFLVGLVYWFVYLYKRK</sequence>
<feature type="transmembrane region" description="Helical" evidence="6">
    <location>
        <begin position="36"/>
        <end position="57"/>
    </location>
</feature>
<comment type="subcellular location">
    <subcellularLocation>
        <location evidence="1">Membrane</location>
        <topology evidence="1">Multi-pass membrane protein</topology>
    </subcellularLocation>
</comment>
<gene>
    <name evidence="7" type="ORF">ciss_11650</name>
</gene>
<evidence type="ECO:0000256" key="3">
    <source>
        <dbReference type="ARBA" id="ARBA00022989"/>
    </source>
</evidence>
<evidence type="ECO:0000256" key="2">
    <source>
        <dbReference type="ARBA" id="ARBA00022692"/>
    </source>
</evidence>
<proteinExistence type="inferred from homology"/>
<dbReference type="AlphaFoldDB" id="A0A1L8D228"/>
<dbReference type="InterPro" id="IPR024002">
    <property type="entry name" value="For/NO2_transpt_CS"/>
</dbReference>
<keyword evidence="3 6" id="KW-1133">Transmembrane helix</keyword>
<keyword evidence="8" id="KW-1185">Reference proteome</keyword>
<evidence type="ECO:0000256" key="6">
    <source>
        <dbReference type="SAM" id="Phobius"/>
    </source>
</evidence>
<dbReference type="RefSeq" id="WP_075865392.1">
    <property type="nucleotide sequence ID" value="NZ_BDJL01000035.1"/>
</dbReference>
<feature type="transmembrane region" description="Helical" evidence="6">
    <location>
        <begin position="114"/>
        <end position="135"/>
    </location>
</feature>
<evidence type="ECO:0000313" key="8">
    <source>
        <dbReference type="Proteomes" id="UP000187338"/>
    </source>
</evidence>